<dbReference type="EMBL" id="KE345919">
    <property type="protein sequence ID" value="EXC20538.1"/>
    <property type="molecule type" value="Genomic_DNA"/>
</dbReference>
<dbReference type="PANTHER" id="PTHR33702:SF16">
    <property type="match status" value="1"/>
</dbReference>
<dbReference type="eggNOG" id="ENOG502S3JQ">
    <property type="taxonomic scope" value="Eukaryota"/>
</dbReference>
<dbReference type="KEGG" id="mnt:21409719"/>
<dbReference type="Proteomes" id="UP000030645">
    <property type="component" value="Unassembled WGS sequence"/>
</dbReference>
<dbReference type="AlphaFoldDB" id="W9S0W4"/>
<sequence>MEVIPKPLYRNLNRYWRRRRYQRLDGVVNGRKKIQVTRFHGATPPSRKWRIRATRRLRIIGLSLSQSPVKLWTKVKNAYINMMLNLAGNVGELNTNNVFGGKRIPKSRQIPVVYSGSEIEEKLIFEIYKALQMVPAHHINEVKAV</sequence>
<evidence type="ECO:0000313" key="1">
    <source>
        <dbReference type="EMBL" id="EXC20538.1"/>
    </source>
</evidence>
<gene>
    <name evidence="1" type="ORF">L484_027092</name>
</gene>
<keyword evidence="2" id="KW-1185">Reference proteome</keyword>
<dbReference type="STRING" id="981085.W9S0W4"/>
<evidence type="ECO:0000313" key="2">
    <source>
        <dbReference type="Proteomes" id="UP000030645"/>
    </source>
</evidence>
<protein>
    <submittedName>
        <fullName evidence="1">Uncharacterized protein</fullName>
    </submittedName>
</protein>
<organism evidence="1 2">
    <name type="scientific">Morus notabilis</name>
    <dbReference type="NCBI Taxonomy" id="981085"/>
    <lineage>
        <taxon>Eukaryota</taxon>
        <taxon>Viridiplantae</taxon>
        <taxon>Streptophyta</taxon>
        <taxon>Embryophyta</taxon>
        <taxon>Tracheophyta</taxon>
        <taxon>Spermatophyta</taxon>
        <taxon>Magnoliopsida</taxon>
        <taxon>eudicotyledons</taxon>
        <taxon>Gunneridae</taxon>
        <taxon>Pentapetalae</taxon>
        <taxon>rosids</taxon>
        <taxon>fabids</taxon>
        <taxon>Rosales</taxon>
        <taxon>Moraceae</taxon>
        <taxon>Moreae</taxon>
        <taxon>Morus</taxon>
    </lineage>
</organism>
<dbReference type="OrthoDB" id="764584at2759"/>
<reference evidence="2" key="1">
    <citation type="submission" date="2013-01" db="EMBL/GenBank/DDBJ databases">
        <title>Draft Genome Sequence of a Mulberry Tree, Morus notabilis C.K. Schneid.</title>
        <authorList>
            <person name="He N."/>
            <person name="Zhao S."/>
        </authorList>
    </citation>
    <scope>NUCLEOTIDE SEQUENCE</scope>
</reference>
<accession>W9S0W4</accession>
<proteinExistence type="predicted"/>
<dbReference type="PANTHER" id="PTHR33702">
    <property type="entry name" value="BNAA09G40010D PROTEIN"/>
    <property type="match status" value="1"/>
</dbReference>
<name>W9S0W4_9ROSA</name>